<evidence type="ECO:0000256" key="2">
    <source>
        <dbReference type="ARBA" id="ARBA00022598"/>
    </source>
</evidence>
<dbReference type="InterPro" id="IPR000873">
    <property type="entry name" value="AMP-dep_synth/lig_dom"/>
</dbReference>
<feature type="domain" description="AMP-binding enzyme C-terminal" evidence="6">
    <location>
        <begin position="439"/>
        <end position="516"/>
    </location>
</feature>
<evidence type="ECO:0000256" key="1">
    <source>
        <dbReference type="ARBA" id="ARBA00006432"/>
    </source>
</evidence>
<evidence type="ECO:0000256" key="4">
    <source>
        <dbReference type="ARBA" id="ARBA00022840"/>
    </source>
</evidence>
<accession>A0A037ZIX5</accession>
<evidence type="ECO:0000313" key="8">
    <source>
        <dbReference type="Proteomes" id="UP000026249"/>
    </source>
</evidence>
<reference evidence="7 8" key="1">
    <citation type="submission" date="2014-03" db="EMBL/GenBank/DDBJ databases">
        <title>Draft Genome Sequence of Actibacterium mucosum KCTC 23349, a Marine Alphaproteobacterium with Complex Ionic Requirements Isolated from Mediterranean Seawater at Malvarrosa Beach, Valencia, Spain.</title>
        <authorList>
            <person name="Arahal D.R."/>
            <person name="Shao Z."/>
            <person name="Lai Q."/>
            <person name="Pujalte M.J."/>
        </authorList>
    </citation>
    <scope>NUCLEOTIDE SEQUENCE [LARGE SCALE GENOMIC DNA]</scope>
    <source>
        <strain evidence="7 8">KCTC 23349</strain>
    </source>
</reference>
<protein>
    <submittedName>
        <fullName evidence="7">AMP-dependent synthetase</fullName>
    </submittedName>
</protein>
<dbReference type="STRING" id="1454373.ACMU_12890"/>
<sequence length="526" mass="56492">MLPQGQTWDQMMASFRWPRPEYFNIAERCCDSWADEDPGRVALIDASDGDRVWTYGALRDASDRLASMFAGQGIGKGDVIAVLLPQGPAVLVAHFAAYKLGAVVLPLFSLFGPDALQYRLSDSRSRLVIADNEGAAKVAGIRDALPDLRGVMSVEERFWEAITAAPPISAAVQTRAEDPAVLIYTSGTTGAPKGVLHAHQFLLGHLPSIELTHRRFPQPGDCGWTPADWAWIGGLMDLAMPCLYYGVPLVSQRMRKFDATAAWDLIARLRVQNLFLPPTALKLMRQVPVPSGVQVRSITSGGEALGAELLAWGRDALGVEISEIYGQTECNLVAASVPGEMVARPGALGRAVPGFVLSLRDADGAVVAPGQLGEICVRRGPPDMMLEYLNKPAATAGKFHGDWLRTGDMAVEGADGLLTFVARDDDVITSAGYRIGPAEIEAALGAHPDVVMAGVVGAPDAARTEIVVAHVVLRDGVARDGLEEVLRDWVAQRVSPHVAPRRVVWAESLPMTATGKILRRALRQPD</sequence>
<dbReference type="InterPro" id="IPR025110">
    <property type="entry name" value="AMP-bd_C"/>
</dbReference>
<dbReference type="GO" id="GO:0006637">
    <property type="term" value="P:acyl-CoA metabolic process"/>
    <property type="evidence" value="ECO:0007669"/>
    <property type="project" value="TreeGrafter"/>
</dbReference>
<dbReference type="Pfam" id="PF13193">
    <property type="entry name" value="AMP-binding_C"/>
    <property type="match status" value="1"/>
</dbReference>
<dbReference type="OrthoDB" id="9803968at2"/>
<dbReference type="PROSITE" id="PS00455">
    <property type="entry name" value="AMP_BINDING"/>
    <property type="match status" value="1"/>
</dbReference>
<evidence type="ECO:0000259" key="6">
    <source>
        <dbReference type="Pfam" id="PF13193"/>
    </source>
</evidence>
<evidence type="ECO:0000256" key="3">
    <source>
        <dbReference type="ARBA" id="ARBA00022741"/>
    </source>
</evidence>
<comment type="similarity">
    <text evidence="1">Belongs to the ATP-dependent AMP-binding enzyme family.</text>
</comment>
<dbReference type="PANTHER" id="PTHR43605">
    <property type="entry name" value="ACYL-COENZYME A SYNTHETASE"/>
    <property type="match status" value="1"/>
</dbReference>
<dbReference type="PANTHER" id="PTHR43605:SF10">
    <property type="entry name" value="ACYL-COA SYNTHETASE MEDIUM CHAIN FAMILY MEMBER 3"/>
    <property type="match status" value="1"/>
</dbReference>
<gene>
    <name evidence="7" type="ORF">ACMU_12890</name>
</gene>
<dbReference type="Gene3D" id="3.30.300.30">
    <property type="match status" value="1"/>
</dbReference>
<dbReference type="SUPFAM" id="SSF56801">
    <property type="entry name" value="Acetyl-CoA synthetase-like"/>
    <property type="match status" value="1"/>
</dbReference>
<dbReference type="GO" id="GO:0006633">
    <property type="term" value="P:fatty acid biosynthetic process"/>
    <property type="evidence" value="ECO:0007669"/>
    <property type="project" value="TreeGrafter"/>
</dbReference>
<comment type="caution">
    <text evidence="7">The sequence shown here is derived from an EMBL/GenBank/DDBJ whole genome shotgun (WGS) entry which is preliminary data.</text>
</comment>
<dbReference type="GO" id="GO:0016405">
    <property type="term" value="F:CoA-ligase activity"/>
    <property type="evidence" value="ECO:0007669"/>
    <property type="project" value="UniProtKB-ARBA"/>
</dbReference>
<keyword evidence="2" id="KW-0436">Ligase</keyword>
<dbReference type="InterPro" id="IPR045851">
    <property type="entry name" value="AMP-bd_C_sf"/>
</dbReference>
<dbReference type="EMBL" id="JFKE01000004">
    <property type="protein sequence ID" value="KAJ55584.1"/>
    <property type="molecule type" value="Genomic_DNA"/>
</dbReference>
<dbReference type="Pfam" id="PF00501">
    <property type="entry name" value="AMP-binding"/>
    <property type="match status" value="1"/>
</dbReference>
<dbReference type="Proteomes" id="UP000026249">
    <property type="component" value="Unassembled WGS sequence"/>
</dbReference>
<dbReference type="GO" id="GO:0005524">
    <property type="term" value="F:ATP binding"/>
    <property type="evidence" value="ECO:0007669"/>
    <property type="project" value="UniProtKB-KW"/>
</dbReference>
<dbReference type="AlphaFoldDB" id="A0A037ZIX5"/>
<keyword evidence="4" id="KW-0067">ATP-binding</keyword>
<dbReference type="InterPro" id="IPR051087">
    <property type="entry name" value="Mitochondrial_ACSM"/>
</dbReference>
<dbReference type="GO" id="GO:0004321">
    <property type="term" value="F:fatty-acyl-CoA synthase activity"/>
    <property type="evidence" value="ECO:0007669"/>
    <property type="project" value="TreeGrafter"/>
</dbReference>
<dbReference type="InterPro" id="IPR042099">
    <property type="entry name" value="ANL_N_sf"/>
</dbReference>
<keyword evidence="8" id="KW-1185">Reference proteome</keyword>
<feature type="domain" description="AMP-dependent synthetase/ligase" evidence="5">
    <location>
        <begin position="32"/>
        <end position="389"/>
    </location>
</feature>
<name>A0A037ZIX5_9RHOB</name>
<evidence type="ECO:0000259" key="5">
    <source>
        <dbReference type="Pfam" id="PF00501"/>
    </source>
</evidence>
<evidence type="ECO:0000313" key="7">
    <source>
        <dbReference type="EMBL" id="KAJ55584.1"/>
    </source>
</evidence>
<dbReference type="InterPro" id="IPR020845">
    <property type="entry name" value="AMP-binding_CS"/>
</dbReference>
<dbReference type="Gene3D" id="3.40.50.12780">
    <property type="entry name" value="N-terminal domain of ligase-like"/>
    <property type="match status" value="1"/>
</dbReference>
<dbReference type="GO" id="GO:0015645">
    <property type="term" value="F:fatty acid ligase activity"/>
    <property type="evidence" value="ECO:0007669"/>
    <property type="project" value="TreeGrafter"/>
</dbReference>
<organism evidence="7 8">
    <name type="scientific">Actibacterium mucosum KCTC 23349</name>
    <dbReference type="NCBI Taxonomy" id="1454373"/>
    <lineage>
        <taxon>Bacteria</taxon>
        <taxon>Pseudomonadati</taxon>
        <taxon>Pseudomonadota</taxon>
        <taxon>Alphaproteobacteria</taxon>
        <taxon>Rhodobacterales</taxon>
        <taxon>Roseobacteraceae</taxon>
        <taxon>Actibacterium</taxon>
    </lineage>
</organism>
<proteinExistence type="inferred from homology"/>
<keyword evidence="3" id="KW-0547">Nucleotide-binding</keyword>